<dbReference type="Pfam" id="PF07811">
    <property type="entry name" value="TadE"/>
    <property type="match status" value="1"/>
</dbReference>
<organism evidence="3 4">
    <name type="scientific">Geomonas oryzisoli</name>
    <dbReference type="NCBI Taxonomy" id="2847992"/>
    <lineage>
        <taxon>Bacteria</taxon>
        <taxon>Pseudomonadati</taxon>
        <taxon>Thermodesulfobacteriota</taxon>
        <taxon>Desulfuromonadia</taxon>
        <taxon>Geobacterales</taxon>
        <taxon>Geobacteraceae</taxon>
        <taxon>Geomonas</taxon>
    </lineage>
</organism>
<dbReference type="RefSeq" id="WP_216801803.1">
    <property type="nucleotide sequence ID" value="NZ_CP076723.1"/>
</dbReference>
<evidence type="ECO:0000259" key="2">
    <source>
        <dbReference type="Pfam" id="PF07811"/>
    </source>
</evidence>
<dbReference type="Proteomes" id="UP000683557">
    <property type="component" value="Chromosome"/>
</dbReference>
<evidence type="ECO:0000313" key="3">
    <source>
        <dbReference type="EMBL" id="QWV95102.1"/>
    </source>
</evidence>
<gene>
    <name evidence="3" type="ORF">KP004_07975</name>
</gene>
<feature type="domain" description="TadE-like" evidence="2">
    <location>
        <begin position="23"/>
        <end position="65"/>
    </location>
</feature>
<reference evidence="3 4" key="1">
    <citation type="submission" date="2021-06" db="EMBL/GenBank/DDBJ databases">
        <title>Gemonas diversity in paddy soil.</title>
        <authorList>
            <person name="Liu G."/>
        </authorList>
    </citation>
    <scope>NUCLEOTIDE SEQUENCE [LARGE SCALE GENOMIC DNA]</scope>
    <source>
        <strain evidence="3 4">RG10</strain>
    </source>
</reference>
<proteinExistence type="predicted"/>
<keyword evidence="1" id="KW-0472">Membrane</keyword>
<sequence>MITNAVVVDSDIYWGITMNNHKGQAIVETAIILPLLIVLVMGLFEYGRYMYLKNTLNNAARAAARTAVVTPKYDSVTHKDGMAPSDTSHTLSCTDAEFIASPGNGAVYKTVCNSIFNGIPKNEVVVNIAYTELATPAGLSAGDSVSIQLTWDKYEALLPKLIPITNILTGEASMRYE</sequence>
<evidence type="ECO:0000256" key="1">
    <source>
        <dbReference type="SAM" id="Phobius"/>
    </source>
</evidence>
<keyword evidence="1" id="KW-1133">Transmembrane helix</keyword>
<keyword evidence="1" id="KW-0812">Transmembrane</keyword>
<dbReference type="EMBL" id="CP076723">
    <property type="protein sequence ID" value="QWV95102.1"/>
    <property type="molecule type" value="Genomic_DNA"/>
</dbReference>
<protein>
    <submittedName>
        <fullName evidence="3">Pilus assembly protein</fullName>
    </submittedName>
</protein>
<evidence type="ECO:0000313" key="4">
    <source>
        <dbReference type="Proteomes" id="UP000683557"/>
    </source>
</evidence>
<dbReference type="InterPro" id="IPR012495">
    <property type="entry name" value="TadE-like_dom"/>
</dbReference>
<name>A0ABX8JCF9_9BACT</name>
<keyword evidence="4" id="KW-1185">Reference proteome</keyword>
<accession>A0ABX8JCF9</accession>
<feature type="transmembrane region" description="Helical" evidence="1">
    <location>
        <begin position="25"/>
        <end position="44"/>
    </location>
</feature>